<dbReference type="Pfam" id="PF07942">
    <property type="entry name" value="CARME"/>
    <property type="match status" value="1"/>
</dbReference>
<keyword evidence="1" id="KW-0732">Signal</keyword>
<reference evidence="3" key="1">
    <citation type="journal article" date="2017" name="Genome Biol.">
        <title>Comparative genomics reveals high biological diversity and specific adaptations in the industrially and medically important fungal genus Aspergillus.</title>
        <authorList>
            <person name="de Vries R.P."/>
            <person name="Riley R."/>
            <person name="Wiebenga A."/>
            <person name="Aguilar-Osorio G."/>
            <person name="Amillis S."/>
            <person name="Uchima C.A."/>
            <person name="Anderluh G."/>
            <person name="Asadollahi M."/>
            <person name="Askin M."/>
            <person name="Barry K."/>
            <person name="Battaglia E."/>
            <person name="Bayram O."/>
            <person name="Benocci T."/>
            <person name="Braus-Stromeyer S.A."/>
            <person name="Caldana C."/>
            <person name="Canovas D."/>
            <person name="Cerqueira G.C."/>
            <person name="Chen F."/>
            <person name="Chen W."/>
            <person name="Choi C."/>
            <person name="Clum A."/>
            <person name="Dos Santos R.A."/>
            <person name="Damasio A.R."/>
            <person name="Diallinas G."/>
            <person name="Emri T."/>
            <person name="Fekete E."/>
            <person name="Flipphi M."/>
            <person name="Freyberg S."/>
            <person name="Gallo A."/>
            <person name="Gournas C."/>
            <person name="Habgood R."/>
            <person name="Hainaut M."/>
            <person name="Harispe M.L."/>
            <person name="Henrissat B."/>
            <person name="Hilden K.S."/>
            <person name="Hope R."/>
            <person name="Hossain A."/>
            <person name="Karabika E."/>
            <person name="Karaffa L."/>
            <person name="Karanyi Z."/>
            <person name="Krasevec N."/>
            <person name="Kuo A."/>
            <person name="Kusch H."/>
            <person name="LaButti K."/>
            <person name="Lagendijk E.L."/>
            <person name="Lapidus A."/>
            <person name="Levasseur A."/>
            <person name="Lindquist E."/>
            <person name="Lipzen A."/>
            <person name="Logrieco A.F."/>
            <person name="MacCabe A."/>
            <person name="Maekelae M.R."/>
            <person name="Malavazi I."/>
            <person name="Melin P."/>
            <person name="Meyer V."/>
            <person name="Mielnichuk N."/>
            <person name="Miskei M."/>
            <person name="Molnar A.P."/>
            <person name="Mule G."/>
            <person name="Ngan C.Y."/>
            <person name="Orejas M."/>
            <person name="Orosz E."/>
            <person name="Ouedraogo J.P."/>
            <person name="Overkamp K.M."/>
            <person name="Park H.-S."/>
            <person name="Perrone G."/>
            <person name="Piumi F."/>
            <person name="Punt P.J."/>
            <person name="Ram A.F."/>
            <person name="Ramon A."/>
            <person name="Rauscher S."/>
            <person name="Record E."/>
            <person name="Riano-Pachon D.M."/>
            <person name="Robert V."/>
            <person name="Roehrig J."/>
            <person name="Ruller R."/>
            <person name="Salamov A."/>
            <person name="Salih N.S."/>
            <person name="Samson R.A."/>
            <person name="Sandor E."/>
            <person name="Sanguinetti M."/>
            <person name="Schuetze T."/>
            <person name="Sepcic K."/>
            <person name="Shelest E."/>
            <person name="Sherlock G."/>
            <person name="Sophianopoulou V."/>
            <person name="Squina F.M."/>
            <person name="Sun H."/>
            <person name="Susca A."/>
            <person name="Todd R.B."/>
            <person name="Tsang A."/>
            <person name="Unkles S.E."/>
            <person name="van de Wiele N."/>
            <person name="van Rossen-Uffink D."/>
            <person name="Oliveira J.V."/>
            <person name="Vesth T.C."/>
            <person name="Visser J."/>
            <person name="Yu J.-H."/>
            <person name="Zhou M."/>
            <person name="Andersen M.R."/>
            <person name="Archer D.B."/>
            <person name="Baker S.E."/>
            <person name="Benoit I."/>
            <person name="Brakhage A.A."/>
            <person name="Braus G.H."/>
            <person name="Fischer R."/>
            <person name="Frisvad J.C."/>
            <person name="Goldman G.H."/>
            <person name="Houbraken J."/>
            <person name="Oakley B."/>
            <person name="Pocsi I."/>
            <person name="Scazzocchio C."/>
            <person name="Seiboth B."/>
            <person name="vanKuyk P.A."/>
            <person name="Wortman J."/>
            <person name="Dyer P.S."/>
            <person name="Grigoriev I.V."/>
        </authorList>
    </citation>
    <scope>NUCLEOTIDE SEQUENCE [LARGE SCALE GENOMIC DNA]</scope>
    <source>
        <strain evidence="3">DTO 134E9</strain>
    </source>
</reference>
<dbReference type="CDD" id="cd02440">
    <property type="entry name" value="AdoMet_MTases"/>
    <property type="match status" value="1"/>
</dbReference>
<dbReference type="SMART" id="SM01296">
    <property type="entry name" value="N2227"/>
    <property type="match status" value="1"/>
</dbReference>
<dbReference type="InterPro" id="IPR012901">
    <property type="entry name" value="CARME"/>
</dbReference>
<sequence>MLFLFCLLCLVAASAVNVQSDPISHVYVTNITILQESTTNNRHAEEKSQLEQRLQKTGTWSPSHSRYRLLSALHGFYRYKQINTVEVNKWRDWYKHVPKRQRKMVESVVQYTRKLNTVEHLFESNEIIANAILQEGLQFYGIKMEELQQFITQVEKEGKTADRTSVNQAMKHFVRDWAEEGRDERMASFPCILDAISSMRENETTKVLLPGAGLGRLAHEIDHLGGFEVTMNEYSSYMNLAYRYLDTIQTNSASYHPYIDWWSHHATTADLQRPITFPDKSLSQSVLLVEGDFTTVFNIQKYDVIVTLFFIDTARNLIAYLETIHRLLRPGGKWINLGPLLYGSAPFLQLSLDEIVAVSEDIGFKFLNTDDKCGNITVDGLKVRGLQVPYGTNARGLSRNAYQAQFWIASRIK</sequence>
<proteinExistence type="predicted"/>
<protein>
    <submittedName>
        <fullName evidence="2">Uncharacterized protein</fullName>
    </submittedName>
</protein>
<dbReference type="SUPFAM" id="SSF53335">
    <property type="entry name" value="S-adenosyl-L-methionine-dependent methyltransferases"/>
    <property type="match status" value="1"/>
</dbReference>
<dbReference type="Proteomes" id="UP000184383">
    <property type="component" value="Unassembled WGS sequence"/>
</dbReference>
<name>A0A1L9R508_ASPWE</name>
<feature type="chain" id="PRO_5012182939" evidence="1">
    <location>
        <begin position="21"/>
        <end position="413"/>
    </location>
</feature>
<dbReference type="AlphaFoldDB" id="A0A1L9R508"/>
<dbReference type="RefSeq" id="XP_040683678.1">
    <property type="nucleotide sequence ID" value="XM_040829918.1"/>
</dbReference>
<dbReference type="VEuPathDB" id="FungiDB:ASPWEDRAFT_165833"/>
<dbReference type="Gene3D" id="3.40.50.150">
    <property type="entry name" value="Vaccinia Virus protein VP39"/>
    <property type="match status" value="1"/>
</dbReference>
<feature type="signal peptide" evidence="1">
    <location>
        <begin position="1"/>
        <end position="20"/>
    </location>
</feature>
<organism evidence="2 3">
    <name type="scientific">Aspergillus wentii DTO 134E9</name>
    <dbReference type="NCBI Taxonomy" id="1073089"/>
    <lineage>
        <taxon>Eukaryota</taxon>
        <taxon>Fungi</taxon>
        <taxon>Dikarya</taxon>
        <taxon>Ascomycota</taxon>
        <taxon>Pezizomycotina</taxon>
        <taxon>Eurotiomycetes</taxon>
        <taxon>Eurotiomycetidae</taxon>
        <taxon>Eurotiales</taxon>
        <taxon>Aspergillaceae</taxon>
        <taxon>Aspergillus</taxon>
        <taxon>Aspergillus subgen. Cremei</taxon>
    </lineage>
</organism>
<evidence type="ECO:0000256" key="1">
    <source>
        <dbReference type="SAM" id="SignalP"/>
    </source>
</evidence>
<keyword evidence="3" id="KW-1185">Reference proteome</keyword>
<evidence type="ECO:0000313" key="2">
    <source>
        <dbReference type="EMBL" id="OJJ30001.1"/>
    </source>
</evidence>
<dbReference type="InterPro" id="IPR029063">
    <property type="entry name" value="SAM-dependent_MTases_sf"/>
</dbReference>
<accession>A0A1L9R508</accession>
<dbReference type="EMBL" id="KV878218">
    <property type="protein sequence ID" value="OJJ30001.1"/>
    <property type="molecule type" value="Genomic_DNA"/>
</dbReference>
<dbReference type="GO" id="GO:0008757">
    <property type="term" value="F:S-adenosylmethionine-dependent methyltransferase activity"/>
    <property type="evidence" value="ECO:0007669"/>
    <property type="project" value="InterPro"/>
</dbReference>
<dbReference type="OrthoDB" id="978at2759"/>
<dbReference type="PANTHER" id="PTHR12303">
    <property type="entry name" value="CARNOSINE N-METHYLTRANSFERASE"/>
    <property type="match status" value="1"/>
</dbReference>
<dbReference type="PANTHER" id="PTHR12303:SF13">
    <property type="match status" value="1"/>
</dbReference>
<dbReference type="STRING" id="1073089.A0A1L9R508"/>
<evidence type="ECO:0000313" key="3">
    <source>
        <dbReference type="Proteomes" id="UP000184383"/>
    </source>
</evidence>
<gene>
    <name evidence="2" type="ORF">ASPWEDRAFT_165833</name>
</gene>
<dbReference type="GeneID" id="63745766"/>